<dbReference type="Proteomes" id="UP001154329">
    <property type="component" value="Chromosome 2"/>
</dbReference>
<dbReference type="PANTHER" id="PTHR37162">
    <property type="entry name" value="HAT FAMILY DIMERISATION DOMAINCONTAINING PROTEIN-RELATED"/>
    <property type="match status" value="1"/>
</dbReference>
<dbReference type="EMBL" id="OU899035">
    <property type="protein sequence ID" value="CAH1720624.1"/>
    <property type="molecule type" value="Genomic_DNA"/>
</dbReference>
<evidence type="ECO:0000256" key="1">
    <source>
        <dbReference type="SAM" id="Phobius"/>
    </source>
</evidence>
<organism evidence="2 3">
    <name type="scientific">Aphis gossypii</name>
    <name type="common">Cotton aphid</name>
    <dbReference type="NCBI Taxonomy" id="80765"/>
    <lineage>
        <taxon>Eukaryota</taxon>
        <taxon>Metazoa</taxon>
        <taxon>Ecdysozoa</taxon>
        <taxon>Arthropoda</taxon>
        <taxon>Hexapoda</taxon>
        <taxon>Insecta</taxon>
        <taxon>Pterygota</taxon>
        <taxon>Neoptera</taxon>
        <taxon>Paraneoptera</taxon>
        <taxon>Hemiptera</taxon>
        <taxon>Sternorrhyncha</taxon>
        <taxon>Aphidomorpha</taxon>
        <taxon>Aphidoidea</taxon>
        <taxon>Aphididae</taxon>
        <taxon>Aphidini</taxon>
        <taxon>Aphis</taxon>
        <taxon>Aphis</taxon>
    </lineage>
</organism>
<protein>
    <recommendedName>
        <fullName evidence="4">DUF4371 domain-containing protein</fullName>
    </recommendedName>
</protein>
<reference evidence="2" key="1">
    <citation type="submission" date="2022-02" db="EMBL/GenBank/DDBJ databases">
        <authorList>
            <person name="King R."/>
        </authorList>
    </citation>
    <scope>NUCLEOTIDE SEQUENCE</scope>
</reference>
<keyword evidence="3" id="KW-1185">Reference proteome</keyword>
<sequence length="307" mass="35174">MNQNNKRKGDDLDEILRVRQSRKHRSQKFRIEWCKDKELGEWLIQDKEDEYKAKCKYCNVSMVSELSNIKVHGKGVKHKQIVSSLSTKSTNQQSMTAYVKKDICNVLKTNIQRAEIKIAAFVAEHNLSFVTTDHMTDMIKECFHDSEIAKNMAMKRTKTTAIVKNVIAKAHKEDLANTLRTTKFSILTDESTDIGTMKSSCIVVRFFDDTSCQIESKFWDLHEVYDSISPGLATAENLFTNLMNSFNKHNIPKSNIIGFGSDGCNVMMGHKNSVASRFRLECPGKNILIVQLNFISIIYIYIYIIHL</sequence>
<dbReference type="PANTHER" id="PTHR37162:SF1">
    <property type="entry name" value="BED-TYPE DOMAIN-CONTAINING PROTEIN"/>
    <property type="match status" value="1"/>
</dbReference>
<keyword evidence="1" id="KW-0812">Transmembrane</keyword>
<accession>A0A9P0IV14</accession>
<dbReference type="AlphaFoldDB" id="A0A9P0IV14"/>
<evidence type="ECO:0008006" key="4">
    <source>
        <dbReference type="Google" id="ProtNLM"/>
    </source>
</evidence>
<keyword evidence="1" id="KW-0472">Membrane</keyword>
<name>A0A9P0IV14_APHGO</name>
<keyword evidence="1" id="KW-1133">Transmembrane helix</keyword>
<proteinExistence type="predicted"/>
<evidence type="ECO:0000313" key="2">
    <source>
        <dbReference type="EMBL" id="CAH1720624.1"/>
    </source>
</evidence>
<reference evidence="2" key="2">
    <citation type="submission" date="2022-10" db="EMBL/GenBank/DDBJ databases">
        <authorList>
            <consortium name="ENA_rothamsted_submissions"/>
            <consortium name="culmorum"/>
            <person name="King R."/>
        </authorList>
    </citation>
    <scope>NUCLEOTIDE SEQUENCE</scope>
</reference>
<evidence type="ECO:0000313" key="3">
    <source>
        <dbReference type="Proteomes" id="UP001154329"/>
    </source>
</evidence>
<gene>
    <name evidence="2" type="ORF">APHIGO_LOCUS4061</name>
</gene>
<feature type="transmembrane region" description="Helical" evidence="1">
    <location>
        <begin position="287"/>
        <end position="306"/>
    </location>
</feature>